<name>A0A7D7YI19_9MOLU</name>
<evidence type="ECO:0000256" key="2">
    <source>
        <dbReference type="SAM" id="SignalP"/>
    </source>
</evidence>
<dbReference type="InterPro" id="IPR004890">
    <property type="entry name" value="Lipoprotein_10_C"/>
</dbReference>
<dbReference type="Pfam" id="PF03202">
    <property type="entry name" value="Lipoprotein_10"/>
    <property type="match status" value="1"/>
</dbReference>
<dbReference type="AlphaFoldDB" id="A0A7D7YI19"/>
<feature type="chain" id="PRO_5028125961" description="Mycoplasma lipoprotein C-terminal domain-containing protein" evidence="2">
    <location>
        <begin position="29"/>
        <end position="622"/>
    </location>
</feature>
<protein>
    <recommendedName>
        <fullName evidence="3">Mycoplasma lipoprotein C-terminal domain-containing protein</fullName>
    </recommendedName>
</protein>
<sequence length="622" mass="70463">MRKRNKFYMYSIAALSSLGIFLSSCTGAARTAPKGEFDDKVVIQTAQNRFYPLMAAFSQLVDLYNKEHANTPGFLPVELQQSEKTNASRELQLTNNVVGSIRSNSPLVPNIILADLNAAYEINRYNRLLDLSNSPIINANYFDSDLYNNYNKVTGSDQNGNKVYAIPFNLTTTDGLVFNKPVMSLIFDMVEKGGGTVDKTSATYKELHLDNYMTKLANKKWSDLMVKSADVYKDLSVNDKTFSNLESMFEFSKKFTDGLQLKSNPTVTGQQNDLKIFMIDYGSTIYQKYLWAKLGNSKESWLWNLKLDGNQFDLDFSNIRTPEKQKIIGDTYDFYKNNYTSLNLNDKQLLKSIYFATNRGNDWAGSNIRDFDTAFGIAPQVAWNRTVVSPYVINRYRDDANKPVTQQDINNALAKFPAENEVLWKTQVTKFDQNNLNKNTFWIGGSSLIGISTSQRRDEQTRKFLEWLFNNDTKINVPDSPLYNQSINQILNTVSSYVLTSKQALSTQTEQTLKDNIAKEQAEVDKIKDKPTVENYNNKDWSTIYLNKASLATLQDWLTFKSELTKDRTNNSIVSINTNDKANGILSIIDGAISGITASEQPSNLTRENLLKQINDALGPNN</sequence>
<evidence type="ECO:0000259" key="3">
    <source>
        <dbReference type="Pfam" id="PF03202"/>
    </source>
</evidence>
<dbReference type="PROSITE" id="PS51257">
    <property type="entry name" value="PROKAR_LIPOPROTEIN"/>
    <property type="match status" value="1"/>
</dbReference>
<dbReference type="EMBL" id="CP059674">
    <property type="protein sequence ID" value="QMT98699.1"/>
    <property type="molecule type" value="Genomic_DNA"/>
</dbReference>
<evidence type="ECO:0000313" key="4">
    <source>
        <dbReference type="EMBL" id="QMT98699.1"/>
    </source>
</evidence>
<accession>A0A7D7YI19</accession>
<dbReference type="RefSeq" id="WP_182078972.1">
    <property type="nucleotide sequence ID" value="NZ_CP059674.1"/>
</dbReference>
<keyword evidence="2" id="KW-0732">Signal</keyword>
<gene>
    <name evidence="4" type="ORF">H3143_00985</name>
</gene>
<feature type="domain" description="Mycoplasma lipoprotein C-terminal" evidence="3">
    <location>
        <begin position="445"/>
        <end position="522"/>
    </location>
</feature>
<feature type="signal peptide" evidence="2">
    <location>
        <begin position="1"/>
        <end position="28"/>
    </location>
</feature>
<dbReference type="InterPro" id="IPR054825">
    <property type="entry name" value="P68-like"/>
</dbReference>
<organism evidence="4 5">
    <name type="scientific">Mycoplasma tullyi</name>
    <dbReference type="NCBI Taxonomy" id="1612150"/>
    <lineage>
        <taxon>Bacteria</taxon>
        <taxon>Bacillati</taxon>
        <taxon>Mycoplasmatota</taxon>
        <taxon>Mollicutes</taxon>
        <taxon>Mycoplasmataceae</taxon>
        <taxon>Mycoplasma</taxon>
    </lineage>
</organism>
<dbReference type="KEGG" id="mtuy:H3143_00985"/>
<reference evidence="4 5" key="1">
    <citation type="journal article" date="2017" name="Int. J. Syst. Evol. Microbiol.">
        <title>Mycoplasma tullyi sp. nov., isolated from penguins of the genus Spheniscus.</title>
        <authorList>
            <person name="Yavari C.A."/>
            <person name="Ramirez A.S."/>
            <person name="Nicholas R.A.J."/>
            <person name="Radford A.D."/>
            <person name="Darby A.C."/>
            <person name="Bradbury J.M."/>
        </authorList>
    </citation>
    <scope>NUCLEOTIDE SEQUENCE [LARGE SCALE GENOMIC DNA]</scope>
    <source>
        <strain evidence="4 5">56A97T</strain>
    </source>
</reference>
<keyword evidence="5" id="KW-1185">Reference proteome</keyword>
<dbReference type="Proteomes" id="UP000514704">
    <property type="component" value="Chromosome"/>
</dbReference>
<dbReference type="NCBIfam" id="NF045826">
    <property type="entry name" value="lipo_P68"/>
    <property type="match status" value="1"/>
</dbReference>
<comment type="similarity">
    <text evidence="1">Belongs to the MG185/MG260 family.</text>
</comment>
<evidence type="ECO:0000256" key="1">
    <source>
        <dbReference type="ARBA" id="ARBA00009031"/>
    </source>
</evidence>
<proteinExistence type="inferred from homology"/>
<evidence type="ECO:0000313" key="5">
    <source>
        <dbReference type="Proteomes" id="UP000514704"/>
    </source>
</evidence>